<dbReference type="Gene3D" id="2.60.40.10">
    <property type="entry name" value="Immunoglobulins"/>
    <property type="match status" value="3"/>
</dbReference>
<protein>
    <recommendedName>
        <fullName evidence="12">Ig-like domain-containing protein</fullName>
    </recommendedName>
</protein>
<keyword evidence="8" id="KW-0675">Receptor</keyword>
<dbReference type="Proteomes" id="UP000437017">
    <property type="component" value="Unassembled WGS sequence"/>
</dbReference>
<dbReference type="InterPro" id="IPR003599">
    <property type="entry name" value="Ig_sub"/>
</dbReference>
<dbReference type="AlphaFoldDB" id="A0A6A1QAN9"/>
<sequence>MVFLASLSHVSMSEQTVIGRLDEDVILPCSFESGPDVVIHWKNQDNYVYSYYKDSDQLEKQDPRYVNRTSLFHGEIHNGNASLSFKRLKLQDEGIYMCYVGTSSGKIINKVVLKVGAFVTPVMKYEKNATNSFLICNVLSVYPYPIITWKVDNTPISENNKEEVGSLGPFYINSRVNITGSNSSYQCAIENTLLKQTWTGRWTMKDGLCKMQSENVSLSCKPENSFFIPNQDFIVTWSRVDSGNSLVLASFLNSSQETIINEPLLSRNKEPINLHDFSLTLKDLRLSDSGEYLCNISSSKYTLLTIQSLHVEASQGTAVGIIVSTLVVVAVLLLSGVTLAVKSRRSICFHTEGQPPTDQKFSHAGTAEENMVRHFLYQTIYIEGISGSPPVNGKQLVIALPRTIFLFISGLSEAISASLILFFVGNNRDKVECITSVSEALRPPAAECNCRTVISNSFIINKKDQGRKLKSRTLAFVLIHGLNFKRVRLGFLKAFKERNKKFPCDDMNLKHKLGLEKENLVRWCFSTMLCEALGILRRKQWRDRHSIYTLELLNFPEEEKMKILYPYLDWKGLNNIYTQIPEYRKQTKYDLPGGFFLGKENHIYVPFKMTFHNGIYNVLAQNTLPHSPDGYFDVKGEQIELTRHLP</sequence>
<evidence type="ECO:0000256" key="9">
    <source>
        <dbReference type="ARBA" id="ARBA00023180"/>
    </source>
</evidence>
<dbReference type="PANTHER" id="PTHR25466:SF14">
    <property type="entry name" value="BUTYROPHILIN SUBFAMILY 2 MEMBER A2-LIKE-RELATED"/>
    <property type="match status" value="1"/>
</dbReference>
<dbReference type="GO" id="GO:0009897">
    <property type="term" value="C:external side of plasma membrane"/>
    <property type="evidence" value="ECO:0007669"/>
    <property type="project" value="TreeGrafter"/>
</dbReference>
<dbReference type="GO" id="GO:0006955">
    <property type="term" value="P:immune response"/>
    <property type="evidence" value="ECO:0007669"/>
    <property type="project" value="TreeGrafter"/>
</dbReference>
<dbReference type="FunFam" id="2.60.40.10:FF:001310">
    <property type="entry name" value="HERV-H LTR-associating 2"/>
    <property type="match status" value="1"/>
</dbReference>
<comment type="subcellular location">
    <subcellularLocation>
        <location evidence="1">Cell membrane</location>
        <topology evidence="1">Single-pass type I membrane protein</topology>
    </subcellularLocation>
</comment>
<evidence type="ECO:0000259" key="12">
    <source>
        <dbReference type="PROSITE" id="PS50835"/>
    </source>
</evidence>
<evidence type="ECO:0000256" key="3">
    <source>
        <dbReference type="ARBA" id="ARBA00022692"/>
    </source>
</evidence>
<keyword evidence="10" id="KW-0393">Immunoglobulin domain</keyword>
<gene>
    <name evidence="13" type="ORF">E2I00_001962</name>
</gene>
<comment type="caution">
    <text evidence="13">The sequence shown here is derived from an EMBL/GenBank/DDBJ whole genome shotgun (WGS) entry which is preliminary data.</text>
</comment>
<dbReference type="GO" id="GO:0031295">
    <property type="term" value="P:T cell costimulation"/>
    <property type="evidence" value="ECO:0007669"/>
    <property type="project" value="TreeGrafter"/>
</dbReference>
<evidence type="ECO:0000256" key="5">
    <source>
        <dbReference type="ARBA" id="ARBA00022989"/>
    </source>
</evidence>
<dbReference type="InterPro" id="IPR051713">
    <property type="entry name" value="T-cell_Activation_Regulation"/>
</dbReference>
<keyword evidence="6 11" id="KW-0472">Membrane</keyword>
<dbReference type="FunFam" id="2.60.40.10:FF:000142">
    <property type="entry name" value="V-set domain-containing T-cell activation inhibitor 1"/>
    <property type="match status" value="1"/>
</dbReference>
<dbReference type="FunFam" id="2.60.40.10:FF:001051">
    <property type="entry name" value="HERV-H LTR-associating 2"/>
    <property type="match status" value="1"/>
</dbReference>
<keyword evidence="7" id="KW-1015">Disulfide bond</keyword>
<dbReference type="EMBL" id="SGJD01000730">
    <property type="protein sequence ID" value="KAB0403769.1"/>
    <property type="molecule type" value="Genomic_DNA"/>
</dbReference>
<evidence type="ECO:0000256" key="2">
    <source>
        <dbReference type="ARBA" id="ARBA00022475"/>
    </source>
</evidence>
<accession>A0A6A1QAN9</accession>
<dbReference type="GO" id="GO:0007166">
    <property type="term" value="P:cell surface receptor signaling pathway"/>
    <property type="evidence" value="ECO:0007669"/>
    <property type="project" value="TreeGrafter"/>
</dbReference>
<keyword evidence="2" id="KW-1003">Cell membrane</keyword>
<dbReference type="GO" id="GO:0071222">
    <property type="term" value="P:cellular response to lipopolysaccharide"/>
    <property type="evidence" value="ECO:0007669"/>
    <property type="project" value="TreeGrafter"/>
</dbReference>
<dbReference type="SUPFAM" id="SSF48726">
    <property type="entry name" value="Immunoglobulin"/>
    <property type="match status" value="3"/>
</dbReference>
<dbReference type="InterPro" id="IPR013106">
    <property type="entry name" value="Ig_V-set"/>
</dbReference>
<reference evidence="13 14" key="1">
    <citation type="journal article" date="2019" name="PLoS ONE">
        <title>Genomic analyses reveal an absence of contemporary introgressive admixture between fin whales and blue whales, despite known hybrids.</title>
        <authorList>
            <person name="Westbury M.V."/>
            <person name="Petersen B."/>
            <person name="Lorenzen E.D."/>
        </authorList>
    </citation>
    <scope>NUCLEOTIDE SEQUENCE [LARGE SCALE GENOMIC DNA]</scope>
    <source>
        <strain evidence="13">FinWhale-01</strain>
    </source>
</reference>
<name>A0A6A1QAN9_BALPH</name>
<dbReference type="InterPro" id="IPR007110">
    <property type="entry name" value="Ig-like_dom"/>
</dbReference>
<dbReference type="SMART" id="SM00408">
    <property type="entry name" value="IGc2"/>
    <property type="match status" value="2"/>
</dbReference>
<evidence type="ECO:0000313" key="14">
    <source>
        <dbReference type="Proteomes" id="UP000437017"/>
    </source>
</evidence>
<dbReference type="SMART" id="SM00406">
    <property type="entry name" value="IGv"/>
    <property type="match status" value="2"/>
</dbReference>
<evidence type="ECO:0000256" key="1">
    <source>
        <dbReference type="ARBA" id="ARBA00004251"/>
    </source>
</evidence>
<feature type="transmembrane region" description="Helical" evidence="11">
    <location>
        <begin position="404"/>
        <end position="424"/>
    </location>
</feature>
<feature type="transmembrane region" description="Helical" evidence="11">
    <location>
        <begin position="318"/>
        <end position="341"/>
    </location>
</feature>
<organism evidence="13 14">
    <name type="scientific">Balaenoptera physalus</name>
    <name type="common">Fin whale</name>
    <name type="synonym">Balaena physalus</name>
    <dbReference type="NCBI Taxonomy" id="9770"/>
    <lineage>
        <taxon>Eukaryota</taxon>
        <taxon>Metazoa</taxon>
        <taxon>Chordata</taxon>
        <taxon>Craniata</taxon>
        <taxon>Vertebrata</taxon>
        <taxon>Euteleostomi</taxon>
        <taxon>Mammalia</taxon>
        <taxon>Eutheria</taxon>
        <taxon>Laurasiatheria</taxon>
        <taxon>Artiodactyla</taxon>
        <taxon>Whippomorpha</taxon>
        <taxon>Cetacea</taxon>
        <taxon>Mysticeti</taxon>
        <taxon>Balaenopteridae</taxon>
        <taxon>Balaenoptera</taxon>
    </lineage>
</organism>
<dbReference type="PROSITE" id="PS50835">
    <property type="entry name" value="IG_LIKE"/>
    <property type="match status" value="3"/>
</dbReference>
<keyword evidence="5 11" id="KW-1133">Transmembrane helix</keyword>
<dbReference type="SMART" id="SM00409">
    <property type="entry name" value="IG"/>
    <property type="match status" value="2"/>
</dbReference>
<dbReference type="Pfam" id="PF07686">
    <property type="entry name" value="V-set"/>
    <property type="match status" value="2"/>
</dbReference>
<evidence type="ECO:0000313" key="13">
    <source>
        <dbReference type="EMBL" id="KAB0403769.1"/>
    </source>
</evidence>
<keyword evidence="4" id="KW-0732">Signal</keyword>
<dbReference type="InterPro" id="IPR036179">
    <property type="entry name" value="Ig-like_dom_sf"/>
</dbReference>
<feature type="domain" description="Ig-like" evidence="12">
    <location>
        <begin position="212"/>
        <end position="305"/>
    </location>
</feature>
<keyword evidence="3 11" id="KW-0812">Transmembrane</keyword>
<dbReference type="OrthoDB" id="9983389at2759"/>
<dbReference type="GO" id="GO:0042130">
    <property type="term" value="P:negative regulation of T cell proliferation"/>
    <property type="evidence" value="ECO:0007669"/>
    <property type="project" value="TreeGrafter"/>
</dbReference>
<evidence type="ECO:0000256" key="4">
    <source>
        <dbReference type="ARBA" id="ARBA00022729"/>
    </source>
</evidence>
<feature type="domain" description="Ig-like" evidence="12">
    <location>
        <begin position="134"/>
        <end position="199"/>
    </location>
</feature>
<evidence type="ECO:0000256" key="8">
    <source>
        <dbReference type="ARBA" id="ARBA00023170"/>
    </source>
</evidence>
<evidence type="ECO:0000256" key="7">
    <source>
        <dbReference type="ARBA" id="ARBA00023157"/>
    </source>
</evidence>
<evidence type="ECO:0000256" key="11">
    <source>
        <dbReference type="SAM" id="Phobius"/>
    </source>
</evidence>
<dbReference type="InterPro" id="IPR013783">
    <property type="entry name" value="Ig-like_fold"/>
</dbReference>
<dbReference type="InterPro" id="IPR003598">
    <property type="entry name" value="Ig_sub2"/>
</dbReference>
<evidence type="ECO:0000256" key="6">
    <source>
        <dbReference type="ARBA" id="ARBA00023136"/>
    </source>
</evidence>
<evidence type="ECO:0000256" key="10">
    <source>
        <dbReference type="ARBA" id="ARBA00023319"/>
    </source>
</evidence>
<dbReference type="GO" id="GO:0042102">
    <property type="term" value="P:positive regulation of T cell proliferation"/>
    <property type="evidence" value="ECO:0007669"/>
    <property type="project" value="TreeGrafter"/>
</dbReference>
<keyword evidence="14" id="KW-1185">Reference proteome</keyword>
<dbReference type="PANTHER" id="PTHR25466">
    <property type="entry name" value="T-LYMPHOCYTE ACTIVATION ANTIGEN"/>
    <property type="match status" value="1"/>
</dbReference>
<keyword evidence="9" id="KW-0325">Glycoprotein</keyword>
<proteinExistence type="predicted"/>
<feature type="domain" description="Ig-like" evidence="12">
    <location>
        <begin position="23"/>
        <end position="109"/>
    </location>
</feature>